<dbReference type="InterPro" id="IPR001789">
    <property type="entry name" value="Sig_transdc_resp-reg_receiver"/>
</dbReference>
<dbReference type="PANTHER" id="PTHR44591:SF22">
    <property type="entry name" value="CHEY SUBFAMILY"/>
    <property type="match status" value="1"/>
</dbReference>
<evidence type="ECO:0000256" key="1">
    <source>
        <dbReference type="ARBA" id="ARBA00022553"/>
    </source>
</evidence>
<organism evidence="4 5">
    <name type="scientific">Microlunatus parietis</name>
    <dbReference type="NCBI Taxonomy" id="682979"/>
    <lineage>
        <taxon>Bacteria</taxon>
        <taxon>Bacillati</taxon>
        <taxon>Actinomycetota</taxon>
        <taxon>Actinomycetes</taxon>
        <taxon>Propionibacteriales</taxon>
        <taxon>Propionibacteriaceae</taxon>
        <taxon>Microlunatus</taxon>
    </lineage>
</organism>
<evidence type="ECO:0000313" key="5">
    <source>
        <dbReference type="Proteomes" id="UP000569914"/>
    </source>
</evidence>
<name>A0A7Y9LBG5_9ACTN</name>
<accession>A0A7Y9LBG5</accession>
<dbReference type="InterPro" id="IPR050595">
    <property type="entry name" value="Bact_response_regulator"/>
</dbReference>
<dbReference type="PANTHER" id="PTHR44591">
    <property type="entry name" value="STRESS RESPONSE REGULATOR PROTEIN 1"/>
    <property type="match status" value="1"/>
</dbReference>
<dbReference type="SMART" id="SM00448">
    <property type="entry name" value="REC"/>
    <property type="match status" value="1"/>
</dbReference>
<dbReference type="SUPFAM" id="SSF52172">
    <property type="entry name" value="CheY-like"/>
    <property type="match status" value="1"/>
</dbReference>
<keyword evidence="1 2" id="KW-0597">Phosphoprotein</keyword>
<feature type="modified residue" description="4-aspartylphosphate" evidence="2">
    <location>
        <position position="55"/>
    </location>
</feature>
<sequence length="126" mass="13678">MTDRHILVVDDDSSIREVAHLALELVGGWKVTTASSGTEGWQLAVAERPDAILLDVMMPGMDGPTALRQLREHEETRELPVIFLTAKLGGFDNRFPGDGQPAGVISKPFDPMTLADEVAALLGWAR</sequence>
<dbReference type="Gene3D" id="3.40.50.2300">
    <property type="match status" value="1"/>
</dbReference>
<evidence type="ECO:0000256" key="2">
    <source>
        <dbReference type="PROSITE-ProRule" id="PRU00169"/>
    </source>
</evidence>
<dbReference type="CDD" id="cd17552">
    <property type="entry name" value="REC_RR468-like"/>
    <property type="match status" value="1"/>
</dbReference>
<dbReference type="EMBL" id="JACCBU010000001">
    <property type="protein sequence ID" value="NYE70620.1"/>
    <property type="molecule type" value="Genomic_DNA"/>
</dbReference>
<dbReference type="Proteomes" id="UP000569914">
    <property type="component" value="Unassembled WGS sequence"/>
</dbReference>
<dbReference type="RefSeq" id="WP_179750214.1">
    <property type="nucleotide sequence ID" value="NZ_JACCBU010000001.1"/>
</dbReference>
<proteinExistence type="predicted"/>
<feature type="domain" description="Response regulatory" evidence="3">
    <location>
        <begin position="5"/>
        <end position="122"/>
    </location>
</feature>
<dbReference type="AlphaFoldDB" id="A0A7Y9LBG5"/>
<protein>
    <submittedName>
        <fullName evidence="4">CheY-like chemotaxis protein</fullName>
    </submittedName>
</protein>
<gene>
    <name evidence="4" type="ORF">BKA15_001949</name>
</gene>
<keyword evidence="5" id="KW-1185">Reference proteome</keyword>
<evidence type="ECO:0000313" key="4">
    <source>
        <dbReference type="EMBL" id="NYE70620.1"/>
    </source>
</evidence>
<dbReference type="InterPro" id="IPR011006">
    <property type="entry name" value="CheY-like_superfamily"/>
</dbReference>
<dbReference type="Pfam" id="PF00072">
    <property type="entry name" value="Response_reg"/>
    <property type="match status" value="1"/>
</dbReference>
<dbReference type="PROSITE" id="PS50110">
    <property type="entry name" value="RESPONSE_REGULATORY"/>
    <property type="match status" value="1"/>
</dbReference>
<evidence type="ECO:0000259" key="3">
    <source>
        <dbReference type="PROSITE" id="PS50110"/>
    </source>
</evidence>
<reference evidence="4 5" key="1">
    <citation type="submission" date="2020-07" db="EMBL/GenBank/DDBJ databases">
        <title>Sequencing the genomes of 1000 actinobacteria strains.</title>
        <authorList>
            <person name="Klenk H.-P."/>
        </authorList>
    </citation>
    <scope>NUCLEOTIDE SEQUENCE [LARGE SCALE GENOMIC DNA]</scope>
    <source>
        <strain evidence="4 5">DSM 22083</strain>
    </source>
</reference>
<comment type="caution">
    <text evidence="4">The sequence shown here is derived from an EMBL/GenBank/DDBJ whole genome shotgun (WGS) entry which is preliminary data.</text>
</comment>
<dbReference type="GO" id="GO:0000160">
    <property type="term" value="P:phosphorelay signal transduction system"/>
    <property type="evidence" value="ECO:0007669"/>
    <property type="project" value="InterPro"/>
</dbReference>